<organism evidence="1 2">
    <name type="scientific">Eucalyptus grandis</name>
    <name type="common">Flooded gum</name>
    <dbReference type="NCBI Taxonomy" id="71139"/>
    <lineage>
        <taxon>Eukaryota</taxon>
        <taxon>Viridiplantae</taxon>
        <taxon>Streptophyta</taxon>
        <taxon>Embryophyta</taxon>
        <taxon>Tracheophyta</taxon>
        <taxon>Spermatophyta</taxon>
        <taxon>Magnoliopsida</taxon>
        <taxon>eudicotyledons</taxon>
        <taxon>Gunneridae</taxon>
        <taxon>Pentapetalae</taxon>
        <taxon>rosids</taxon>
        <taxon>malvids</taxon>
        <taxon>Myrtales</taxon>
        <taxon>Myrtaceae</taxon>
        <taxon>Myrtoideae</taxon>
        <taxon>Eucalypteae</taxon>
        <taxon>Eucalyptus</taxon>
    </lineage>
</organism>
<name>A0AAD9T9B1_EUCGR</name>
<evidence type="ECO:0000313" key="2">
    <source>
        <dbReference type="Proteomes" id="UP000030711"/>
    </source>
</evidence>
<reference evidence="1 2" key="1">
    <citation type="journal article" date="2014" name="Nature">
        <title>The genome of Eucalyptus grandis.</title>
        <authorList>
            <person name="Myburg A.A."/>
            <person name="Grattapaglia D."/>
            <person name="Tuskan G.A."/>
            <person name="Hellsten U."/>
            <person name="Hayes R.D."/>
            <person name="Grimwood J."/>
            <person name="Jenkins J."/>
            <person name="Lindquist E."/>
            <person name="Tice H."/>
            <person name="Bauer D."/>
            <person name="Goodstein D.M."/>
            <person name="Dubchak I."/>
            <person name="Poliakov A."/>
            <person name="Mizrachi E."/>
            <person name="Kullan A.R."/>
            <person name="Hussey S.G."/>
            <person name="Pinard D."/>
            <person name="van der Merwe K."/>
            <person name="Singh P."/>
            <person name="van Jaarsveld I."/>
            <person name="Silva-Junior O.B."/>
            <person name="Togawa R.C."/>
            <person name="Pappas M.R."/>
            <person name="Faria D.A."/>
            <person name="Sansaloni C.P."/>
            <person name="Petroli C.D."/>
            <person name="Yang X."/>
            <person name="Ranjan P."/>
            <person name="Tschaplinski T.J."/>
            <person name="Ye C.Y."/>
            <person name="Li T."/>
            <person name="Sterck L."/>
            <person name="Vanneste K."/>
            <person name="Murat F."/>
            <person name="Soler M."/>
            <person name="Clemente H.S."/>
            <person name="Saidi N."/>
            <person name="Cassan-Wang H."/>
            <person name="Dunand C."/>
            <person name="Hefer C.A."/>
            <person name="Bornberg-Bauer E."/>
            <person name="Kersting A.R."/>
            <person name="Vining K."/>
            <person name="Amarasinghe V."/>
            <person name="Ranik M."/>
            <person name="Naithani S."/>
            <person name="Elser J."/>
            <person name="Boyd A.E."/>
            <person name="Liston A."/>
            <person name="Spatafora J.W."/>
            <person name="Dharmwardhana P."/>
            <person name="Raja R."/>
            <person name="Sullivan C."/>
            <person name="Romanel E."/>
            <person name="Alves-Ferreira M."/>
            <person name="Kulheim C."/>
            <person name="Foley W."/>
            <person name="Carocha V."/>
            <person name="Paiva J."/>
            <person name="Kudrna D."/>
            <person name="Brommonschenkel S.H."/>
            <person name="Pasquali G."/>
            <person name="Byrne M."/>
            <person name="Rigault P."/>
            <person name="Tibbits J."/>
            <person name="Spokevicius A."/>
            <person name="Jones R.C."/>
            <person name="Steane D.A."/>
            <person name="Vaillancourt R.E."/>
            <person name="Potts B.M."/>
            <person name="Joubert F."/>
            <person name="Barry K."/>
            <person name="Pappas G.J."/>
            <person name="Strauss S.H."/>
            <person name="Jaiswal P."/>
            <person name="Grima-Pettenati J."/>
            <person name="Salse J."/>
            <person name="Van de Peer Y."/>
            <person name="Rokhsar D.S."/>
            <person name="Schmutz J."/>
        </authorList>
    </citation>
    <scope>NUCLEOTIDE SEQUENCE [LARGE SCALE GENOMIC DNA]</scope>
    <source>
        <strain evidence="2">cv. BRASUZ1</strain>
        <tissue evidence="1">Leaf extractions</tissue>
    </source>
</reference>
<proteinExistence type="predicted"/>
<dbReference type="AlphaFoldDB" id="A0AAD9T9B1"/>
<comment type="caution">
    <text evidence="1">The sequence shown here is derived from an EMBL/GenBank/DDBJ whole genome shotgun (WGS) entry which is preliminary data.</text>
</comment>
<gene>
    <name evidence="1" type="ORF">EUGRSUZ_L02662</name>
</gene>
<evidence type="ECO:0000313" key="1">
    <source>
        <dbReference type="EMBL" id="KAK2631631.1"/>
    </source>
</evidence>
<dbReference type="EMBL" id="MU849420">
    <property type="protein sequence ID" value="KAK2631631.1"/>
    <property type="molecule type" value="Genomic_DNA"/>
</dbReference>
<keyword evidence="2" id="KW-1185">Reference proteome</keyword>
<protein>
    <submittedName>
        <fullName evidence="1">Uncharacterized protein</fullName>
    </submittedName>
</protein>
<sequence length="76" mass="8500">MPNFKLQLQQFCHQFANSISQGTSVMSPYGFDCVQTAMSITECHSRSAGHQLFIEHFSSRALMHSLLAVCVLPCIH</sequence>
<accession>A0AAD9T9B1</accession>
<dbReference type="Proteomes" id="UP000030711">
    <property type="component" value="Unassembled WGS sequence"/>
</dbReference>